<evidence type="ECO:0000313" key="3">
    <source>
        <dbReference type="Proteomes" id="UP000286680"/>
    </source>
</evidence>
<name>A0AA94EG54_9GAMM</name>
<keyword evidence="1" id="KW-1133">Transmembrane helix</keyword>
<accession>A0AA94EG54</accession>
<feature type="transmembrane region" description="Helical" evidence="1">
    <location>
        <begin position="21"/>
        <end position="40"/>
    </location>
</feature>
<dbReference type="EMBL" id="PIPS01000002">
    <property type="protein sequence ID" value="RUO43609.1"/>
    <property type="molecule type" value="Genomic_DNA"/>
</dbReference>
<sequence>MRVGSIDELKKLSFWSRVLGWLSIIGWCIFVAALIVYHYARPEHETLLTEIFGVDVRTHWHITLGDLFIILLLFGLLTSLITFTINLMLFSRHRQHIWINNLILIFTLLGGIALYLFGF</sequence>
<dbReference type="Proteomes" id="UP000286680">
    <property type="component" value="Unassembled WGS sequence"/>
</dbReference>
<evidence type="ECO:0000256" key="1">
    <source>
        <dbReference type="SAM" id="Phobius"/>
    </source>
</evidence>
<comment type="caution">
    <text evidence="2">The sequence shown here is derived from an EMBL/GenBank/DDBJ whole genome shotgun (WGS) entry which is preliminary data.</text>
</comment>
<keyword evidence="3" id="KW-1185">Reference proteome</keyword>
<dbReference type="AlphaFoldDB" id="A0AA94EG54"/>
<evidence type="ECO:0000313" key="2">
    <source>
        <dbReference type="EMBL" id="RUO43609.1"/>
    </source>
</evidence>
<proteinExistence type="predicted"/>
<protein>
    <submittedName>
        <fullName evidence="2">Uncharacterized protein</fullName>
    </submittedName>
</protein>
<organism evidence="2 3">
    <name type="scientific">Idiomarina aquatica</name>
    <dbReference type="NCBI Taxonomy" id="1327752"/>
    <lineage>
        <taxon>Bacteria</taxon>
        <taxon>Pseudomonadati</taxon>
        <taxon>Pseudomonadota</taxon>
        <taxon>Gammaproteobacteria</taxon>
        <taxon>Alteromonadales</taxon>
        <taxon>Idiomarinaceae</taxon>
        <taxon>Idiomarina</taxon>
    </lineage>
</organism>
<feature type="transmembrane region" description="Helical" evidence="1">
    <location>
        <begin position="97"/>
        <end position="117"/>
    </location>
</feature>
<keyword evidence="1" id="KW-0472">Membrane</keyword>
<keyword evidence="1" id="KW-0812">Transmembrane</keyword>
<reference evidence="3" key="1">
    <citation type="journal article" date="2018" name="Front. Microbiol.">
        <title>Genome-Based Analysis Reveals the Taxonomy and Diversity of the Family Idiomarinaceae.</title>
        <authorList>
            <person name="Liu Y."/>
            <person name="Lai Q."/>
            <person name="Shao Z."/>
        </authorList>
    </citation>
    <scope>NUCLEOTIDE SEQUENCE [LARGE SCALE GENOMIC DNA]</scope>
    <source>
        <strain evidence="3">SN-14</strain>
    </source>
</reference>
<gene>
    <name evidence="2" type="ORF">CWE23_09185</name>
</gene>
<feature type="transmembrane region" description="Helical" evidence="1">
    <location>
        <begin position="60"/>
        <end position="85"/>
    </location>
</feature>